<reference evidence="5" key="1">
    <citation type="journal article" date="2012" name="Cell">
        <title>Piwi-Interacting RNAs Protect DNA against Loss during Oxytricha Genome Rearrangement.</title>
        <authorList>
            <person name="Fang W."/>
            <person name="Wang X."/>
            <person name="Brachi J.R."/>
            <person name="Nowacki M."/>
            <person name="Landweber L.F."/>
        </authorList>
    </citation>
    <scope>NUCLEOTIDE SEQUENCE</scope>
</reference>
<comment type="similarity">
    <text evidence="1">Belongs to the argonaute family.</text>
</comment>
<dbReference type="SMART" id="SM00950">
    <property type="entry name" value="Piwi"/>
    <property type="match status" value="1"/>
</dbReference>
<dbReference type="InterPro" id="IPR003165">
    <property type="entry name" value="Piwi"/>
</dbReference>
<name>H2DH92_OXYTR</name>
<dbReference type="InterPro" id="IPR012337">
    <property type="entry name" value="RNaseH-like_sf"/>
</dbReference>
<feature type="domain" description="PAZ" evidence="3">
    <location>
        <begin position="200"/>
        <end position="301"/>
    </location>
</feature>
<dbReference type="Pfam" id="PF02170">
    <property type="entry name" value="PAZ"/>
    <property type="match status" value="1"/>
</dbReference>
<dbReference type="Gene3D" id="2.170.260.10">
    <property type="entry name" value="paz domain"/>
    <property type="match status" value="1"/>
</dbReference>
<protein>
    <submittedName>
        <fullName evidence="5">Otiwi11</fullName>
    </submittedName>
</protein>
<evidence type="ECO:0000259" key="4">
    <source>
        <dbReference type="PROSITE" id="PS50822"/>
    </source>
</evidence>
<evidence type="ECO:0000313" key="5">
    <source>
        <dbReference type="EMBL" id="AEX87961.1"/>
    </source>
</evidence>
<dbReference type="SUPFAM" id="SSF53098">
    <property type="entry name" value="Ribonuclease H-like"/>
    <property type="match status" value="1"/>
</dbReference>
<evidence type="ECO:0000256" key="2">
    <source>
        <dbReference type="SAM" id="MobiDB-lite"/>
    </source>
</evidence>
<dbReference type="AlphaFoldDB" id="H2DH92"/>
<evidence type="ECO:0000259" key="3">
    <source>
        <dbReference type="PROSITE" id="PS50821"/>
    </source>
</evidence>
<dbReference type="PROSITE" id="PS50821">
    <property type="entry name" value="PAZ"/>
    <property type="match status" value="1"/>
</dbReference>
<dbReference type="Gene3D" id="3.40.50.2300">
    <property type="match status" value="1"/>
</dbReference>
<dbReference type="SMART" id="SM00949">
    <property type="entry name" value="PAZ"/>
    <property type="match status" value="1"/>
</dbReference>
<dbReference type="EMBL" id="JN604930">
    <property type="protein sequence ID" value="AEX87961.1"/>
    <property type="molecule type" value="mRNA"/>
</dbReference>
<evidence type="ECO:0000256" key="1">
    <source>
        <dbReference type="RuleBase" id="RU361178"/>
    </source>
</evidence>
<dbReference type="InterPro" id="IPR003100">
    <property type="entry name" value="PAZ_dom"/>
</dbReference>
<dbReference type="InterPro" id="IPR036085">
    <property type="entry name" value="PAZ_dom_sf"/>
</dbReference>
<feature type="region of interest" description="Disordered" evidence="2">
    <location>
        <begin position="1"/>
        <end position="23"/>
    </location>
</feature>
<dbReference type="PROSITE" id="PS50822">
    <property type="entry name" value="PIWI"/>
    <property type="match status" value="1"/>
</dbReference>
<sequence length="892" mass="104383">MHDQTSNSTNQQQLNSQQQQQAQDNFNLDKQLGKNFKFLKFPAHLTSDPKNQSFHPSFLYSVKYVPHVITYTKTIKDKTYTVSIQFTKDIDLKTYEHANIIMTTYFRDFFFQNIIKQCFSSYKRLGFNQIYSPERSTNLKEYDIEIWSGFRYEIRDIEYVPMLNIDIDYLLVRLETVLDVINEIKKIFESTYLFKTERGEDENYQKRLQDEIKKALIGKPVVTRYNNNIYRVQDIDFNQNPECYFVQQTMDSESKKKKLIKRTYTEYLEEKYYKTVTDKDQPLIKTFEGVCLVPEFCMITGLSEETYNSPSKFNLVKDVVNATKPDIMRRIVDIKKEFFDVVNRYIQQQQSLLLQQKENQSQQLQTIDGEVSEERIQVNEALLSGEIKISSIPHIMEGFRVEMGQLQMAKLPQGPRIEIPIKNVEELEKKIFQQHPIKMFEAPPLEEWYLFYEDQDESLALRFIQNMNDTLTAFNYHAKPFIQIKVPTLNSNNTLSQYEIWKQQIELHLSVRSIFTVLLIPGTKGVPNPLYLDLKRLLLKEIPVPSQFILSSTIEKSRAALFAVTNKLLVQICAKVGGEPWAIQELPYFYECTMIVGFYVSDNIISYVCSLNSKVTRYWSKYINIMTTSQQKQFKDTKDCNFHQERQQHLIQKLQSIFFESLLAFKLRMNCCPKQIFFYTNSHTHINSPIDSKTQAEKEIGVITQILNQMKLGTRISFIQVDSNIQSHVKFGQIEHPNKLIGLQHGMVIVERNNNSFANNIQNSIAVTNNATANNSNVGILSNSGQMKMPMNFYMSCFYNRDTNQTTVTKYTIVKDEICNQSHLENGYEQLFQLTHRLCFLYFNTLGTPTDMPAPLKYAQKQLKTLKELGDDGTILQVHEHFDKNIHGLHYL</sequence>
<proteinExistence type="evidence at transcript level"/>
<dbReference type="GO" id="GO:0003723">
    <property type="term" value="F:RNA binding"/>
    <property type="evidence" value="ECO:0007669"/>
    <property type="project" value="InterPro"/>
</dbReference>
<accession>H2DH92</accession>
<organism evidence="5">
    <name type="scientific">Oxytricha trifallax</name>
    <name type="common">Sterkiella histriomuscorum</name>
    <dbReference type="NCBI Taxonomy" id="94289"/>
    <lineage>
        <taxon>Eukaryota</taxon>
        <taxon>Sar</taxon>
        <taxon>Alveolata</taxon>
        <taxon>Ciliophora</taxon>
        <taxon>Intramacronucleata</taxon>
        <taxon>Spirotrichea</taxon>
        <taxon>Stichotrichia</taxon>
        <taxon>Sporadotrichida</taxon>
        <taxon>Oxytrichidae</taxon>
        <taxon>Stylonychinae</taxon>
        <taxon>Sterkiella</taxon>
    </lineage>
</organism>
<dbReference type="SUPFAM" id="SSF101690">
    <property type="entry name" value="PAZ domain"/>
    <property type="match status" value="1"/>
</dbReference>
<dbReference type="Gene3D" id="3.30.420.10">
    <property type="entry name" value="Ribonuclease H-like superfamily/Ribonuclease H"/>
    <property type="match status" value="1"/>
</dbReference>
<dbReference type="InterPro" id="IPR036397">
    <property type="entry name" value="RNaseH_sf"/>
</dbReference>
<feature type="domain" description="Piwi" evidence="4">
    <location>
        <begin position="515"/>
        <end position="871"/>
    </location>
</feature>